<comment type="caution">
    <text evidence="2">The sequence shown here is derived from an EMBL/GenBank/DDBJ whole genome shotgun (WGS) entry which is preliminary data.</text>
</comment>
<evidence type="ECO:0000259" key="1">
    <source>
        <dbReference type="Pfam" id="PF04717"/>
    </source>
</evidence>
<accession>A0A7W8QFM9</accession>
<dbReference type="EMBL" id="JACHDD010000019">
    <property type="protein sequence ID" value="MBB5429119.1"/>
    <property type="molecule type" value="Genomic_DNA"/>
</dbReference>
<dbReference type="RefSeq" id="WP_018435138.1">
    <property type="nucleotide sequence ID" value="NZ_JACHDD010000019.1"/>
</dbReference>
<dbReference type="Proteomes" id="UP000592780">
    <property type="component" value="Unassembled WGS sequence"/>
</dbReference>
<dbReference type="OrthoDB" id="1907165at2"/>
<protein>
    <submittedName>
        <fullName evidence="2">Uncharacterized protein involved in type VI secretion and phage assembly</fullName>
    </submittedName>
</protein>
<dbReference type="Pfam" id="PF04717">
    <property type="entry name" value="Phage_base_V"/>
    <property type="match status" value="1"/>
</dbReference>
<proteinExistence type="predicted"/>
<dbReference type="InterPro" id="IPR006531">
    <property type="entry name" value="Gp5/Vgr_OB"/>
</dbReference>
<gene>
    <name evidence="2" type="ORF">HDG40_007314</name>
</gene>
<evidence type="ECO:0000313" key="2">
    <source>
        <dbReference type="EMBL" id="MBB5429119.1"/>
    </source>
</evidence>
<organism evidence="2 3">
    <name type="scientific">Paraburkholderia atlantica</name>
    <dbReference type="NCBI Taxonomy" id="2654982"/>
    <lineage>
        <taxon>Bacteria</taxon>
        <taxon>Pseudomonadati</taxon>
        <taxon>Pseudomonadota</taxon>
        <taxon>Betaproteobacteria</taxon>
        <taxon>Burkholderiales</taxon>
        <taxon>Burkholderiaceae</taxon>
        <taxon>Paraburkholderia</taxon>
    </lineage>
</organism>
<evidence type="ECO:0000313" key="3">
    <source>
        <dbReference type="Proteomes" id="UP000592780"/>
    </source>
</evidence>
<dbReference type="Gene3D" id="2.40.50.230">
    <property type="entry name" value="Gp5 N-terminal domain"/>
    <property type="match status" value="1"/>
</dbReference>
<reference evidence="2 3" key="1">
    <citation type="submission" date="2020-08" db="EMBL/GenBank/DDBJ databases">
        <title>Genomic Encyclopedia of Type Strains, Phase IV (KMG-V): Genome sequencing to study the core and pangenomes of soil and plant-associated prokaryotes.</title>
        <authorList>
            <person name="Whitman W."/>
        </authorList>
    </citation>
    <scope>NUCLEOTIDE SEQUENCE [LARGE SCALE GENOMIC DNA]</scope>
    <source>
        <strain evidence="2 3">JPY158</strain>
    </source>
</reference>
<dbReference type="SUPFAM" id="SSF69255">
    <property type="entry name" value="gp5 N-terminal domain-like"/>
    <property type="match status" value="1"/>
</dbReference>
<feature type="domain" description="Gp5/Type VI secretion system Vgr protein OB-fold" evidence="1">
    <location>
        <begin position="32"/>
        <end position="102"/>
    </location>
</feature>
<dbReference type="AlphaFoldDB" id="A0A7W8QFM9"/>
<name>A0A7W8QFM9_PARAM</name>
<dbReference type="InterPro" id="IPR037026">
    <property type="entry name" value="Vgr_OB-fold_dom_sf"/>
</dbReference>
<sequence>MADEAVKFGATTPITMGSSVPPDKKIFGVSVATVLNNIDCTGQARVMLMLPWLPGYTPWARLSSPMAGMGRGTYFVPQVGDEVLVAFNHGDVREPYVLGTCWNTIDRPPALAPTDPITKRKIRTPLGHELSFDEALQSVTLTSNTQSSVTLDPLKAQLSTPLASVTIDKAGGVTIKGATRITLDAPVVEIKAKTLLSLKSGGAALLKAAATAFIRGTFVKIN</sequence>
<keyword evidence="3" id="KW-1185">Reference proteome</keyword>